<proteinExistence type="predicted"/>
<gene>
    <name evidence="1" type="ORF">JEU22_02340</name>
</gene>
<name>A0A8I1ECG0_PSEPU</name>
<organism evidence="1 2">
    <name type="scientific">Pseudomonas putida</name>
    <name type="common">Arthrobacter siderocapsulatus</name>
    <dbReference type="NCBI Taxonomy" id="303"/>
    <lineage>
        <taxon>Bacteria</taxon>
        <taxon>Pseudomonadati</taxon>
        <taxon>Pseudomonadota</taxon>
        <taxon>Gammaproteobacteria</taxon>
        <taxon>Pseudomonadales</taxon>
        <taxon>Pseudomonadaceae</taxon>
        <taxon>Pseudomonas</taxon>
    </lineage>
</organism>
<dbReference type="EMBL" id="JAEHTE010000001">
    <property type="protein sequence ID" value="MBI6882739.1"/>
    <property type="molecule type" value="Genomic_DNA"/>
</dbReference>
<accession>A0A8I1ECG0</accession>
<evidence type="ECO:0000313" key="1">
    <source>
        <dbReference type="EMBL" id="MBI6882739.1"/>
    </source>
</evidence>
<protein>
    <submittedName>
        <fullName evidence="1">Uncharacterized protein</fullName>
    </submittedName>
</protein>
<dbReference type="Proteomes" id="UP000637061">
    <property type="component" value="Unassembled WGS sequence"/>
</dbReference>
<evidence type="ECO:0000313" key="2">
    <source>
        <dbReference type="Proteomes" id="UP000637061"/>
    </source>
</evidence>
<comment type="caution">
    <text evidence="1">The sequence shown here is derived from an EMBL/GenBank/DDBJ whole genome shotgun (WGS) entry which is preliminary data.</text>
</comment>
<sequence>MKHELIGAIDGCAVRHISLEDFVSKSDYKTVVGSLIDIGTESAEAIPVNDAFIGSLSPKSQGLMLTTALATGNADLYAPLYERVAINAGAIYSQDLPSMLGGHHAPIAISEMTNRASKDLSTLAAFESGIASIKTFAAGGSLATEKSAISSASWVESHPEQSRDLLTIVNSAPKGLELPELKGGALSRFLKAGLKLGALAGVLAGVGLASMYGSAFVHQSDHVGLVSLKERPAIESVDARGNVEQMKVAMHGEIGSVAMAKYYLEGLNGQSTGHLLDSFKDNSRQGVAMRLNSAADDGLDVCLIQSHQTARTSVDGNFYLPSDVSFAIVDKNLLDFYFQSHEAEHCFTNFIDKVGMESSNMYESSYAISLNEISSDLAAIIDYMRITGNADLYTNHIRPQRVAKINDFTHKTAWALDEILKDINPAEIHNMKKEDIPGLTRSIMEKNFMAKDGSFNLSILSSQGKTNVGTAASDALFQEIIASRFVEMMAVNKSSHSRAPELTARLKADVQETLATQYAAYEHTAPDDVLAAARDGYQVLAEKYQLSEVKEVSAPAAQVSAKLDSMATAFLQPSR</sequence>
<dbReference type="RefSeq" id="WP_198746347.1">
    <property type="nucleotide sequence ID" value="NZ_JAEHTE010000001.1"/>
</dbReference>
<dbReference type="AlphaFoldDB" id="A0A8I1ECG0"/>
<reference evidence="1" key="1">
    <citation type="submission" date="2020-12" db="EMBL/GenBank/DDBJ databases">
        <title>Enhanced detection system for hospital associated transmission using whole genome sequencing surveillance.</title>
        <authorList>
            <person name="Harrison L.H."/>
            <person name="Van Tyne D."/>
            <person name="Marsh J.W."/>
            <person name="Griffith M.P."/>
            <person name="Snyder D.J."/>
            <person name="Cooper V.S."/>
            <person name="Mustapha M."/>
        </authorList>
    </citation>
    <scope>NUCLEOTIDE SEQUENCE</scope>
    <source>
        <strain evidence="1">PSB00042</strain>
    </source>
</reference>